<proteinExistence type="predicted"/>
<gene>
    <name evidence="1" type="ORF">FWK35_00017570</name>
</gene>
<evidence type="ECO:0000313" key="1">
    <source>
        <dbReference type="EMBL" id="KAF0755626.1"/>
    </source>
</evidence>
<accession>A0A6G0YHA5</accession>
<dbReference type="EMBL" id="VUJU01004074">
    <property type="protein sequence ID" value="KAF0755626.1"/>
    <property type="molecule type" value="Genomic_DNA"/>
</dbReference>
<evidence type="ECO:0000313" key="2">
    <source>
        <dbReference type="Proteomes" id="UP000478052"/>
    </source>
</evidence>
<dbReference type="AlphaFoldDB" id="A0A6G0YHA5"/>
<reference evidence="1 2" key="1">
    <citation type="submission" date="2019-08" db="EMBL/GenBank/DDBJ databases">
        <title>Whole genome of Aphis craccivora.</title>
        <authorList>
            <person name="Voronova N.V."/>
            <person name="Shulinski R.S."/>
            <person name="Bandarenka Y.V."/>
            <person name="Zhorov D.G."/>
            <person name="Warner D."/>
        </authorList>
    </citation>
    <scope>NUCLEOTIDE SEQUENCE [LARGE SCALE GENOMIC DNA]</scope>
    <source>
        <strain evidence="1">180601</strain>
        <tissue evidence="1">Whole Body</tissue>
    </source>
</reference>
<name>A0A6G0YHA5_APHCR</name>
<feature type="non-terminal residue" evidence="1">
    <location>
        <position position="1"/>
    </location>
</feature>
<sequence length="108" mass="12775">ILNDVINVIYNDVITSRNNASIKNFGGGFRYKKVKSKHFPTVFKKIEINKKSDRKTEIFIFRPNRFLLYGCNSKTNHCKYFKFSQNYYATKLMENFLSINSSKNKMLI</sequence>
<protein>
    <submittedName>
        <fullName evidence="1">Uncharacterized protein</fullName>
    </submittedName>
</protein>
<dbReference type="Proteomes" id="UP000478052">
    <property type="component" value="Unassembled WGS sequence"/>
</dbReference>
<organism evidence="1 2">
    <name type="scientific">Aphis craccivora</name>
    <name type="common">Cowpea aphid</name>
    <dbReference type="NCBI Taxonomy" id="307492"/>
    <lineage>
        <taxon>Eukaryota</taxon>
        <taxon>Metazoa</taxon>
        <taxon>Ecdysozoa</taxon>
        <taxon>Arthropoda</taxon>
        <taxon>Hexapoda</taxon>
        <taxon>Insecta</taxon>
        <taxon>Pterygota</taxon>
        <taxon>Neoptera</taxon>
        <taxon>Paraneoptera</taxon>
        <taxon>Hemiptera</taxon>
        <taxon>Sternorrhyncha</taxon>
        <taxon>Aphidomorpha</taxon>
        <taxon>Aphidoidea</taxon>
        <taxon>Aphididae</taxon>
        <taxon>Aphidini</taxon>
        <taxon>Aphis</taxon>
        <taxon>Aphis</taxon>
    </lineage>
</organism>
<comment type="caution">
    <text evidence="1">The sequence shown here is derived from an EMBL/GenBank/DDBJ whole genome shotgun (WGS) entry which is preliminary data.</text>
</comment>
<keyword evidence="2" id="KW-1185">Reference proteome</keyword>